<reference evidence="1" key="2">
    <citation type="submission" date="2025-08" db="UniProtKB">
        <authorList>
            <consortium name="Ensembl"/>
        </authorList>
    </citation>
    <scope>IDENTIFICATION</scope>
</reference>
<dbReference type="Ensembl" id="ENSSORT00005042079.1">
    <property type="protein sequence ID" value="ENSSORP00005041026.1"/>
    <property type="gene ID" value="ENSSORG00005019110.1"/>
</dbReference>
<reference evidence="1" key="3">
    <citation type="submission" date="2025-09" db="UniProtKB">
        <authorList>
            <consortium name="Ensembl"/>
        </authorList>
    </citation>
    <scope>IDENTIFICATION</scope>
</reference>
<evidence type="ECO:0000313" key="2">
    <source>
        <dbReference type="Proteomes" id="UP000472271"/>
    </source>
</evidence>
<accession>A0A673BER7</accession>
<reference evidence="1" key="1">
    <citation type="submission" date="2019-06" db="EMBL/GenBank/DDBJ databases">
        <authorList>
            <consortium name="Wellcome Sanger Institute Data Sharing"/>
        </authorList>
    </citation>
    <scope>NUCLEOTIDE SEQUENCE [LARGE SCALE GENOMIC DNA]</scope>
</reference>
<sequence length="42" mass="4577">MHRSDTRGGIMCGDTVPDTDRYRRSVLSVLCVHSIRFPGAGG</sequence>
<dbReference type="Proteomes" id="UP000472271">
    <property type="component" value="Chromosome 15"/>
</dbReference>
<proteinExistence type="predicted"/>
<protein>
    <submittedName>
        <fullName evidence="1">Uncharacterized protein</fullName>
    </submittedName>
</protein>
<keyword evidence="2" id="KW-1185">Reference proteome</keyword>
<evidence type="ECO:0000313" key="1">
    <source>
        <dbReference type="Ensembl" id="ENSSORP00005041026.1"/>
    </source>
</evidence>
<organism evidence="1 2">
    <name type="scientific">Sphaeramia orbicularis</name>
    <name type="common">orbiculate cardinalfish</name>
    <dbReference type="NCBI Taxonomy" id="375764"/>
    <lineage>
        <taxon>Eukaryota</taxon>
        <taxon>Metazoa</taxon>
        <taxon>Chordata</taxon>
        <taxon>Craniata</taxon>
        <taxon>Vertebrata</taxon>
        <taxon>Euteleostomi</taxon>
        <taxon>Actinopterygii</taxon>
        <taxon>Neopterygii</taxon>
        <taxon>Teleostei</taxon>
        <taxon>Neoteleostei</taxon>
        <taxon>Acanthomorphata</taxon>
        <taxon>Gobiaria</taxon>
        <taxon>Kurtiformes</taxon>
        <taxon>Apogonoidei</taxon>
        <taxon>Apogonidae</taxon>
        <taxon>Apogoninae</taxon>
        <taxon>Sphaeramia</taxon>
    </lineage>
</organism>
<dbReference type="AlphaFoldDB" id="A0A673BER7"/>
<name>A0A673BER7_9TELE</name>
<dbReference type="InParanoid" id="A0A673BER7"/>